<evidence type="ECO:0000313" key="9">
    <source>
        <dbReference type="EMBL" id="TDU32718.1"/>
    </source>
</evidence>
<proteinExistence type="inferred from homology"/>
<dbReference type="RefSeq" id="WP_162851150.1">
    <property type="nucleotide sequence ID" value="NZ_SOBT01000008.1"/>
</dbReference>
<dbReference type="InterPro" id="IPR015414">
    <property type="entry name" value="TMEM64"/>
</dbReference>
<organism evidence="9 10">
    <name type="scientific">Panacagrimonas perspica</name>
    <dbReference type="NCBI Taxonomy" id="381431"/>
    <lineage>
        <taxon>Bacteria</taxon>
        <taxon>Pseudomonadati</taxon>
        <taxon>Pseudomonadota</taxon>
        <taxon>Gammaproteobacteria</taxon>
        <taxon>Nevskiales</taxon>
        <taxon>Nevskiaceae</taxon>
        <taxon>Panacagrimonas</taxon>
    </lineage>
</organism>
<sequence length="247" mass="25871">MPAPTPDPSTAPEAPTLASDAPERDKSGSRRALIAAAIGFLVLVAIAAAWRFSPLHEVADTEAIATWLHGMRRNPWAPLIIVMVYVAANAVFFPNTILNAATILGMGTAWGLPCAMAGSLASAMFTYALGRRFGGKRLSRIDSTAIDRITQMLKKSGVLGIATLRLLPVAPYGVVNLAAGAAHVRAVPFAFGTLLGLLPGNLLMTAFGHQLRQVLRNPSKSQIAIMVGVLLVAAAGALWARNKAMAG</sequence>
<dbReference type="PANTHER" id="PTHR12677">
    <property type="entry name" value="GOLGI APPARATUS MEMBRANE PROTEIN TVP38-RELATED"/>
    <property type="match status" value="1"/>
</dbReference>
<gene>
    <name evidence="9" type="ORF">DFR24_2118</name>
</gene>
<evidence type="ECO:0000256" key="6">
    <source>
        <dbReference type="RuleBase" id="RU366058"/>
    </source>
</evidence>
<evidence type="ECO:0000256" key="4">
    <source>
        <dbReference type="ARBA" id="ARBA00022989"/>
    </source>
</evidence>
<dbReference type="Pfam" id="PF09335">
    <property type="entry name" value="VTT_dom"/>
    <property type="match status" value="1"/>
</dbReference>
<dbReference type="InterPro" id="IPR032816">
    <property type="entry name" value="VTT_dom"/>
</dbReference>
<protein>
    <recommendedName>
        <fullName evidence="6">TVP38/TMEM64 family membrane protein</fullName>
    </recommendedName>
</protein>
<keyword evidence="3 6" id="KW-0812">Transmembrane</keyword>
<comment type="similarity">
    <text evidence="6">Belongs to the TVP38/TMEM64 family.</text>
</comment>
<feature type="region of interest" description="Disordered" evidence="7">
    <location>
        <begin position="1"/>
        <end position="25"/>
    </location>
</feature>
<feature type="transmembrane region" description="Helical" evidence="6">
    <location>
        <begin position="189"/>
        <end position="211"/>
    </location>
</feature>
<comment type="subcellular location">
    <subcellularLocation>
        <location evidence="1 6">Cell membrane</location>
        <topology evidence="1 6">Multi-pass membrane protein</topology>
    </subcellularLocation>
</comment>
<comment type="caution">
    <text evidence="9">The sequence shown here is derived from an EMBL/GenBank/DDBJ whole genome shotgun (WGS) entry which is preliminary data.</text>
</comment>
<feature type="transmembrane region" description="Helical" evidence="6">
    <location>
        <begin position="32"/>
        <end position="50"/>
    </location>
</feature>
<dbReference type="Proteomes" id="UP000295341">
    <property type="component" value="Unassembled WGS sequence"/>
</dbReference>
<keyword evidence="4 6" id="KW-1133">Transmembrane helix</keyword>
<evidence type="ECO:0000256" key="7">
    <source>
        <dbReference type="SAM" id="MobiDB-lite"/>
    </source>
</evidence>
<dbReference type="PANTHER" id="PTHR12677:SF59">
    <property type="entry name" value="GOLGI APPARATUS MEMBRANE PROTEIN TVP38-RELATED"/>
    <property type="match status" value="1"/>
</dbReference>
<evidence type="ECO:0000256" key="2">
    <source>
        <dbReference type="ARBA" id="ARBA00022475"/>
    </source>
</evidence>
<evidence type="ECO:0000259" key="8">
    <source>
        <dbReference type="Pfam" id="PF09335"/>
    </source>
</evidence>
<reference evidence="9 10" key="1">
    <citation type="submission" date="2019-03" db="EMBL/GenBank/DDBJ databases">
        <title>Genomic Encyclopedia of Type Strains, Phase IV (KMG-IV): sequencing the most valuable type-strain genomes for metagenomic binning, comparative biology and taxonomic classification.</title>
        <authorList>
            <person name="Goeker M."/>
        </authorList>
    </citation>
    <scope>NUCLEOTIDE SEQUENCE [LARGE SCALE GENOMIC DNA]</scope>
    <source>
        <strain evidence="9 10">DSM 26377</strain>
    </source>
</reference>
<evidence type="ECO:0000256" key="3">
    <source>
        <dbReference type="ARBA" id="ARBA00022692"/>
    </source>
</evidence>
<evidence type="ECO:0000256" key="1">
    <source>
        <dbReference type="ARBA" id="ARBA00004651"/>
    </source>
</evidence>
<evidence type="ECO:0000256" key="5">
    <source>
        <dbReference type="ARBA" id="ARBA00023136"/>
    </source>
</evidence>
<keyword evidence="2 6" id="KW-1003">Cell membrane</keyword>
<feature type="transmembrane region" description="Helical" evidence="6">
    <location>
        <begin position="76"/>
        <end position="98"/>
    </location>
</feature>
<feature type="domain" description="VTT" evidence="8">
    <location>
        <begin position="93"/>
        <end position="209"/>
    </location>
</feature>
<name>A0A4R7PEX2_9GAMM</name>
<dbReference type="AlphaFoldDB" id="A0A4R7PEX2"/>
<evidence type="ECO:0000313" key="10">
    <source>
        <dbReference type="Proteomes" id="UP000295341"/>
    </source>
</evidence>
<keyword evidence="5 6" id="KW-0472">Membrane</keyword>
<dbReference type="GO" id="GO:0005886">
    <property type="term" value="C:plasma membrane"/>
    <property type="evidence" value="ECO:0007669"/>
    <property type="project" value="UniProtKB-SubCell"/>
</dbReference>
<feature type="transmembrane region" description="Helical" evidence="6">
    <location>
        <begin position="110"/>
        <end position="130"/>
    </location>
</feature>
<keyword evidence="10" id="KW-1185">Reference proteome</keyword>
<dbReference type="EMBL" id="SOBT01000008">
    <property type="protein sequence ID" value="TDU32718.1"/>
    <property type="molecule type" value="Genomic_DNA"/>
</dbReference>
<accession>A0A4R7PEX2</accession>
<feature type="transmembrane region" description="Helical" evidence="6">
    <location>
        <begin position="223"/>
        <end position="240"/>
    </location>
</feature>